<feature type="chain" id="PRO_5045079287" description="Lipoprotein" evidence="2">
    <location>
        <begin position="21"/>
        <end position="303"/>
    </location>
</feature>
<dbReference type="Proteomes" id="UP000001497">
    <property type="component" value="Chromosome"/>
</dbReference>
<evidence type="ECO:0000313" key="3">
    <source>
        <dbReference type="EMBL" id="ACX75467.1"/>
    </source>
</evidence>
<feature type="region of interest" description="Disordered" evidence="1">
    <location>
        <begin position="25"/>
        <end position="72"/>
    </location>
</feature>
<feature type="compositionally biased region" description="Polar residues" evidence="1">
    <location>
        <begin position="60"/>
        <end position="69"/>
    </location>
</feature>
<evidence type="ECO:0000313" key="4">
    <source>
        <dbReference type="Proteomes" id="UP000001497"/>
    </source>
</evidence>
<keyword evidence="2" id="KW-0732">Signal</keyword>
<proteinExistence type="predicted"/>
<gene>
    <name evidence="3" type="ordered locus">Fisuc_1877</name>
</gene>
<feature type="compositionally biased region" description="Low complexity" evidence="1">
    <location>
        <begin position="27"/>
        <end position="59"/>
    </location>
</feature>
<dbReference type="PROSITE" id="PS51257">
    <property type="entry name" value="PROKAR_LIPOPROTEIN"/>
    <property type="match status" value="1"/>
</dbReference>
<dbReference type="EMBL" id="CP001792">
    <property type="protein sequence ID" value="ACX75467.1"/>
    <property type="molecule type" value="Genomic_DNA"/>
</dbReference>
<name>A0ABM5LII2_FIBSS</name>
<reference evidence="3" key="1">
    <citation type="submission" date="2009-10" db="EMBL/GenBank/DDBJ databases">
        <title>Complete sequence of Fibrobacter succinogenes subsp. succinogenes S85.</title>
        <authorList>
            <consortium name="US DOE Joint Genome Institute"/>
            <person name="Lucas S."/>
            <person name="Copeland A."/>
            <person name="Lapidus A."/>
            <person name="Glavina del Rio T."/>
            <person name="Tice H."/>
            <person name="Bruce D."/>
            <person name="Goodwin L."/>
            <person name="Pitluck S."/>
            <person name="Chertkov O."/>
            <person name="Detter J.C."/>
            <person name="Han C."/>
            <person name="Tapia R."/>
            <person name="Larimer F."/>
            <person name="Land M."/>
            <person name="Hauser L."/>
            <person name="Kyrpides N."/>
            <person name="Mikhailova N."/>
            <person name="Weimer P.J."/>
            <person name="Stevenson D.M."/>
            <person name="Boyum J."/>
            <person name="Brumm P.I."/>
            <person name="Mead D."/>
        </authorList>
    </citation>
    <scope>NUCLEOTIDE SEQUENCE [LARGE SCALE GENOMIC DNA]</scope>
    <source>
        <strain evidence="3">S85</strain>
    </source>
</reference>
<evidence type="ECO:0008006" key="5">
    <source>
        <dbReference type="Google" id="ProtNLM"/>
    </source>
</evidence>
<evidence type="ECO:0000256" key="1">
    <source>
        <dbReference type="SAM" id="MobiDB-lite"/>
    </source>
</evidence>
<sequence length="303" mass="33133">MNFKLWSSAVLLVASFGLIACDESNPSSSSNATQNNGSTGNQGTSTGDNQGTNQGTNQGVNPSSGTASCNVSTTSNSVTIEQIIPGTGSYTSTVTDNGTRYRTIKSVYTYSDAQALSEECEREKKQASSWNDGSVQVTCTGDKIYVDVIDEGSLREHEADFREMCEDFLVWTNGSTSNNTSNTGNSAFKCEVTRSDNAITINQVFMGEAFEETTTWAPDGSYAIGVRKITYTDAEEATEECSDEKSEARYSDDASYTVECTTHSVKVTKKVKNYDIDSYEAYYKAWCEDQNNRFQSGDMSRYI</sequence>
<feature type="signal peptide" evidence="2">
    <location>
        <begin position="1"/>
        <end position="20"/>
    </location>
</feature>
<dbReference type="RefSeq" id="WP_015732144.1">
    <property type="nucleotide sequence ID" value="NC_013410.1"/>
</dbReference>
<evidence type="ECO:0000256" key="2">
    <source>
        <dbReference type="SAM" id="SignalP"/>
    </source>
</evidence>
<accession>A0ABM5LII2</accession>
<organism evidence="3 4">
    <name type="scientific">Fibrobacter succinogenes (strain ATCC 19169 / S85)</name>
    <dbReference type="NCBI Taxonomy" id="59374"/>
    <lineage>
        <taxon>Bacteria</taxon>
        <taxon>Pseudomonadati</taxon>
        <taxon>Fibrobacterota</taxon>
        <taxon>Fibrobacteria</taxon>
        <taxon>Fibrobacterales</taxon>
        <taxon>Fibrobacteraceae</taxon>
        <taxon>Fibrobacter</taxon>
    </lineage>
</organism>
<protein>
    <recommendedName>
        <fullName evidence="5">Lipoprotein</fullName>
    </recommendedName>
</protein>
<keyword evidence="4" id="KW-1185">Reference proteome</keyword>